<dbReference type="PATRIC" id="fig|92835.4.peg.394"/>
<organism evidence="9 10">
    <name type="scientific">Microbacterium terrae</name>
    <dbReference type="NCBI Taxonomy" id="69369"/>
    <lineage>
        <taxon>Bacteria</taxon>
        <taxon>Bacillati</taxon>
        <taxon>Actinomycetota</taxon>
        <taxon>Actinomycetes</taxon>
        <taxon>Micrococcales</taxon>
        <taxon>Microbacteriaceae</taxon>
        <taxon>Microbacterium</taxon>
    </lineage>
</organism>
<comment type="caution">
    <text evidence="9">The sequence shown here is derived from an EMBL/GenBank/DDBJ whole genome shotgun (WGS) entry which is preliminary data.</text>
</comment>
<dbReference type="Pfam" id="PF04138">
    <property type="entry name" value="GtrA_DPMS_TM"/>
    <property type="match status" value="1"/>
</dbReference>
<evidence type="ECO:0000256" key="2">
    <source>
        <dbReference type="ARBA" id="ARBA00022692"/>
    </source>
</evidence>
<keyword evidence="10" id="KW-1185">Reference proteome</keyword>
<dbReference type="GO" id="GO:0000271">
    <property type="term" value="P:polysaccharide biosynthetic process"/>
    <property type="evidence" value="ECO:0007669"/>
    <property type="project" value="InterPro"/>
</dbReference>
<dbReference type="Proteomes" id="UP000033956">
    <property type="component" value="Unassembled WGS sequence"/>
</dbReference>
<dbReference type="EMBL" id="JYIZ01000028">
    <property type="protein sequence ID" value="KJL44914.1"/>
    <property type="molecule type" value="Genomic_DNA"/>
</dbReference>
<dbReference type="CDD" id="cd04179">
    <property type="entry name" value="DPM_DPG-synthase_like"/>
    <property type="match status" value="1"/>
</dbReference>
<dbReference type="InterPro" id="IPR029044">
    <property type="entry name" value="Nucleotide-diphossugar_trans"/>
</dbReference>
<reference evidence="9 10" key="1">
    <citation type="submission" date="2015-02" db="EMBL/GenBank/DDBJ databases">
        <title>Draft genome sequences of ten Microbacterium spp. with emphasis on heavy metal contaminated environments.</title>
        <authorList>
            <person name="Corretto E."/>
        </authorList>
    </citation>
    <scope>NUCLEOTIDE SEQUENCE [LARGE SCALE GENOMIC DNA]</scope>
    <source>
        <strain evidence="9 10">DSM 12510</strain>
    </source>
</reference>
<feature type="transmembrane region" description="Helical" evidence="6">
    <location>
        <begin position="251"/>
        <end position="270"/>
    </location>
</feature>
<evidence type="ECO:0000313" key="10">
    <source>
        <dbReference type="Proteomes" id="UP000033956"/>
    </source>
</evidence>
<sequence>MIVLIPAYEPGQALPRLVAELRREHPLADVIIVDDGSGATYASVFDETRRAGATVLTHPANRGKGVALRTGIAHAVRAHPGAAVVTADADGQHTVADIGRVAHETGDAQRSGIPTLILGCRAFAGDVPLRSRAGNTVARGIFRLAAGWSLGDTQTGLRGIPADLLPWVAAQPGDRFEFEQNVLLRSRQAGVAVREVPIETVYLDHNASSHFRPLVDSVRVVLPLLLFAGSSLLGFLVDTVALLVLSALTGLLVPSIIAARVLSASVNFAVNRRLVFGRRGGSTLPRQLGRYAVLAAALLATNIVWIEALTRIGTPLLAAKVVTEAVLFVIGFGVQRAFVFGRAASASASAVDAGEAAPAVSSGASHVHTELGSSAGARHRNPIGPAGRMERDTPTTRRTR</sequence>
<evidence type="ECO:0000256" key="1">
    <source>
        <dbReference type="ARBA" id="ARBA00004141"/>
    </source>
</evidence>
<dbReference type="Pfam" id="PF00535">
    <property type="entry name" value="Glycos_transf_2"/>
    <property type="match status" value="1"/>
</dbReference>
<name>A0A0M2HE49_9MICO</name>
<feature type="transmembrane region" description="Helical" evidence="6">
    <location>
        <begin position="220"/>
        <end position="245"/>
    </location>
</feature>
<evidence type="ECO:0000259" key="7">
    <source>
        <dbReference type="Pfam" id="PF00535"/>
    </source>
</evidence>
<evidence type="ECO:0000256" key="4">
    <source>
        <dbReference type="ARBA" id="ARBA00023136"/>
    </source>
</evidence>
<feature type="transmembrane region" description="Helical" evidence="6">
    <location>
        <begin position="316"/>
        <end position="334"/>
    </location>
</feature>
<evidence type="ECO:0000259" key="8">
    <source>
        <dbReference type="Pfam" id="PF04138"/>
    </source>
</evidence>
<evidence type="ECO:0000256" key="5">
    <source>
        <dbReference type="SAM" id="MobiDB-lite"/>
    </source>
</evidence>
<dbReference type="RefSeq" id="WP_084613330.1">
    <property type="nucleotide sequence ID" value="NZ_BAAAUP010000004.1"/>
</dbReference>
<comment type="subcellular location">
    <subcellularLocation>
        <location evidence="1">Membrane</location>
        <topology evidence="1">Multi-pass membrane protein</topology>
    </subcellularLocation>
</comment>
<evidence type="ECO:0000313" key="9">
    <source>
        <dbReference type="EMBL" id="KJL44914.1"/>
    </source>
</evidence>
<keyword evidence="4 6" id="KW-0472">Membrane</keyword>
<dbReference type="PANTHER" id="PTHR10859:SF114">
    <property type="entry name" value="DOLICHOL-PHOSPHATE MANNOSYLTRANSFERASE"/>
    <property type="match status" value="1"/>
</dbReference>
<keyword evidence="2 6" id="KW-0812">Transmembrane</keyword>
<keyword evidence="3 6" id="KW-1133">Transmembrane helix</keyword>
<dbReference type="STRING" id="92835.RS81_00382"/>
<dbReference type="PANTHER" id="PTHR10859">
    <property type="entry name" value="GLYCOSYL TRANSFERASE"/>
    <property type="match status" value="1"/>
</dbReference>
<proteinExistence type="predicted"/>
<dbReference type="OrthoDB" id="9810303at2"/>
<dbReference type="InterPro" id="IPR007267">
    <property type="entry name" value="GtrA_DPMS_TM"/>
</dbReference>
<feature type="compositionally biased region" description="Basic and acidic residues" evidence="5">
    <location>
        <begin position="388"/>
        <end position="400"/>
    </location>
</feature>
<evidence type="ECO:0000256" key="6">
    <source>
        <dbReference type="SAM" id="Phobius"/>
    </source>
</evidence>
<feature type="domain" description="Glycosyltransferase 2-like" evidence="7">
    <location>
        <begin position="3"/>
        <end position="103"/>
    </location>
</feature>
<protein>
    <submittedName>
        <fullName evidence="9">Glycosyl transferase family 2</fullName>
    </submittedName>
</protein>
<dbReference type="InterPro" id="IPR001173">
    <property type="entry name" value="Glyco_trans_2-like"/>
</dbReference>
<keyword evidence="9" id="KW-0808">Transferase</keyword>
<feature type="region of interest" description="Disordered" evidence="5">
    <location>
        <begin position="368"/>
        <end position="400"/>
    </location>
</feature>
<dbReference type="SUPFAM" id="SSF53448">
    <property type="entry name" value="Nucleotide-diphospho-sugar transferases"/>
    <property type="match status" value="1"/>
</dbReference>
<dbReference type="GO" id="GO:0016740">
    <property type="term" value="F:transferase activity"/>
    <property type="evidence" value="ECO:0007669"/>
    <property type="project" value="UniProtKB-KW"/>
</dbReference>
<accession>A0A0M2HE49</accession>
<dbReference type="AlphaFoldDB" id="A0A0M2HE49"/>
<evidence type="ECO:0000256" key="3">
    <source>
        <dbReference type="ARBA" id="ARBA00022989"/>
    </source>
</evidence>
<dbReference type="Gene3D" id="3.90.550.10">
    <property type="entry name" value="Spore Coat Polysaccharide Biosynthesis Protein SpsA, Chain A"/>
    <property type="match status" value="1"/>
</dbReference>
<dbReference type="GO" id="GO:0006487">
    <property type="term" value="P:protein N-linked glycosylation"/>
    <property type="evidence" value="ECO:0007669"/>
    <property type="project" value="TreeGrafter"/>
</dbReference>
<feature type="transmembrane region" description="Helical" evidence="6">
    <location>
        <begin position="291"/>
        <end position="310"/>
    </location>
</feature>
<feature type="domain" description="GtrA/DPMS transmembrane" evidence="8">
    <location>
        <begin position="227"/>
        <end position="340"/>
    </location>
</feature>
<dbReference type="GO" id="GO:0016020">
    <property type="term" value="C:membrane"/>
    <property type="evidence" value="ECO:0007669"/>
    <property type="project" value="UniProtKB-SubCell"/>
</dbReference>
<gene>
    <name evidence="9" type="ORF">RS81_00382</name>
</gene>